<reference evidence="2 3" key="1">
    <citation type="submission" date="2019-10" db="EMBL/GenBank/DDBJ databases">
        <title>Streptomyces sp. strain GY16 isolated from leaves of Broussonetia papyrifera.</title>
        <authorList>
            <person name="Mo P."/>
        </authorList>
    </citation>
    <scope>NUCLEOTIDE SEQUENCE [LARGE SCALE GENOMIC DNA]</scope>
    <source>
        <strain evidence="2 3">GY16</strain>
    </source>
</reference>
<dbReference type="KEGG" id="sphv:F9278_37830"/>
<dbReference type="RefSeq" id="WP_152172312.1">
    <property type="nucleotide sequence ID" value="NZ_CP045096.1"/>
</dbReference>
<sequence length="416" mass="44264">MDDDVLATSDLLALDGSVPKGPGGERPPPDRLGGVSLGRPLGYALPVQADGGTATPTHRPHRDVLLCFPFDLEELPYGRAYQQVTLTVRFDDGPYVLALHPAPGTTAGDGAEVAAYGMGQDRLRWTFRAPGRTGGLRPDGRWAQAVVRLPGDTVEVSGRLSLETVTVQPVLGGAFRRRVATTPFDTPFRLRTDETWLAATPPAYDAALPGAWALAGLGGEEHELPPGVRRLCLAVDIEKYSARDNADMVRLQRVLLRTLRGACARAGVGWERCGRQAQGDGYLLVLEPGIDESRVVPALLDGLAAGLAAGNALAPVRMRASLHQGIVHEADSGYAGSAVVALFRVLDSPPVRRTLADAPEVHLVAAFSDPLYQDLVVASGYAGLSAEGFRRAEVRIEAKNFSSVAWIRTVAVPPGR</sequence>
<name>A0A5P8KCX1_9ACTN</name>
<proteinExistence type="predicted"/>
<dbReference type="EMBL" id="CP045096">
    <property type="protein sequence ID" value="QFR00992.1"/>
    <property type="molecule type" value="Genomic_DNA"/>
</dbReference>
<evidence type="ECO:0008006" key="4">
    <source>
        <dbReference type="Google" id="ProtNLM"/>
    </source>
</evidence>
<evidence type="ECO:0000313" key="3">
    <source>
        <dbReference type="Proteomes" id="UP000327294"/>
    </source>
</evidence>
<organism evidence="2 3">
    <name type="scientific">Streptomyces phaeolivaceus</name>
    <dbReference type="NCBI Taxonomy" id="2653200"/>
    <lineage>
        <taxon>Bacteria</taxon>
        <taxon>Bacillati</taxon>
        <taxon>Actinomycetota</taxon>
        <taxon>Actinomycetes</taxon>
        <taxon>Kitasatosporales</taxon>
        <taxon>Streptomycetaceae</taxon>
        <taxon>Streptomyces</taxon>
    </lineage>
</organism>
<evidence type="ECO:0000313" key="2">
    <source>
        <dbReference type="EMBL" id="QFR00992.1"/>
    </source>
</evidence>
<evidence type="ECO:0000256" key="1">
    <source>
        <dbReference type="SAM" id="MobiDB-lite"/>
    </source>
</evidence>
<dbReference type="Proteomes" id="UP000327294">
    <property type="component" value="Chromosome"/>
</dbReference>
<keyword evidence="3" id="KW-1185">Reference proteome</keyword>
<accession>A0A5P8KCX1</accession>
<feature type="region of interest" description="Disordered" evidence="1">
    <location>
        <begin position="11"/>
        <end position="37"/>
    </location>
</feature>
<gene>
    <name evidence="2" type="ORF">F9278_37830</name>
</gene>
<protein>
    <recommendedName>
        <fullName evidence="4">Guanylate cyclase domain-containing protein</fullName>
    </recommendedName>
</protein>
<dbReference type="AlphaFoldDB" id="A0A5P8KCX1"/>